<evidence type="ECO:0000259" key="5">
    <source>
        <dbReference type="PROSITE" id="PS51448"/>
    </source>
</evidence>
<evidence type="ECO:0000256" key="4">
    <source>
        <dbReference type="RuleBase" id="RU361185"/>
    </source>
</evidence>
<sequence length="985" mass="112164">MPRYSKNDFDQVNIALSICPGLFDKLTMAVVLILWLSALTATAFGNILQADPSSIVYEGQARFTILSTRLIRLEWSPTKEFLDGKTWLVQSRQIQPTPPVYNVTRNDTHLRIDTNYITLEYLRNSATTFSQHNIRVTVKVNPSKGETVVWNAIPNEEFDGNLLGTLRTLDGNRDSKLELDCRNQPRSDLHCTYGVISRRGYALVDDTHQPQLDDDPQWPWIVNKQYSPPDPSLCQAVPVNERRTCGTFNNTNQHDCELRGCCFQSPSSCFYSSQAQQDLYLFGHGRAYPQALYEFTRLAGSIPLPPRYIFGVFFSRYWAYAEYEERQIITEYIQHDVPLDVLVTDMDWHITFYKLASNDTKDQAGQTIGWSGYTFDEHLFPDHQKFLQWCKQLGLKNTLNLHPASGIQPWEEKYKEMAEAMGIDPSTKHYVPFNVTDKKFTSAWANIVLHALQQAGIDLWWLDWQQGEEGWMNDIPYTNPTFWLNHVFFTDPYFGQNRPALLHRWGGLGNHRYQVGFSGDVIPSWDTLSFQPRFTATAANVGYGFWSHDLGGHTQEPDPELYTRWVQWGAFSPMFRTHCTKNANNDRRLWTFPWIYQNNLARFTRLRQALIPYLYTAARRTYDSGLSVVLPLYYNYPENDEAYTFSNQYFFGSSIFVSPISQPVDASTGLVDNWPIWFPPDFQWVNFFTGDLSSSSVKKSFTIDEMPVYAQVGSIIPLLPEPRSSRDRIGRAQQIPQKLLLYTLIGGSVKGRGYVYDDDGFTSAYKDPSRTTSAVTRYDYSVSGNTLQFTISAATGSFSSFPTQRSYEIQLRGVFPATSVLINGASVIYESFNELINGQDGTTNAYTYDGSSLSVIIYVRQAVSTSQATMIQVQLSDSIAHPFLVQPPVSFVGLLARCQSAKARLDYEWGVRTVFMDDYPLLLDAAATGLRITHAPATAKDELNQFFNERMPGACDEVANKISNLDPNVRSILLAQLQCNTFTSK</sequence>
<dbReference type="InterPro" id="IPR033403">
    <property type="entry name" value="DUF5110"/>
</dbReference>
<dbReference type="CDD" id="cd00111">
    <property type="entry name" value="Trefoil"/>
    <property type="match status" value="1"/>
</dbReference>
<proteinExistence type="inferred from homology"/>
<feature type="domain" description="P-type" evidence="5">
    <location>
        <begin position="232"/>
        <end position="273"/>
    </location>
</feature>
<dbReference type="SUPFAM" id="SSF51445">
    <property type="entry name" value="(Trans)glycosidases"/>
    <property type="match status" value="1"/>
</dbReference>
<dbReference type="Gene3D" id="2.60.40.1180">
    <property type="entry name" value="Golgi alpha-mannosidase II"/>
    <property type="match status" value="1"/>
</dbReference>
<comment type="caution">
    <text evidence="3">Lacks conserved residue(s) required for the propagation of feature annotation.</text>
</comment>
<keyword evidence="4" id="KW-0326">Glycosidase</keyword>
<dbReference type="Pfam" id="PF00088">
    <property type="entry name" value="Trefoil"/>
    <property type="match status" value="1"/>
</dbReference>
<dbReference type="Pfam" id="PF01055">
    <property type="entry name" value="Glyco_hydro_31_2nd"/>
    <property type="match status" value="1"/>
</dbReference>
<keyword evidence="4" id="KW-0378">Hydrolase</keyword>
<dbReference type="PANTHER" id="PTHR22762:SF89">
    <property type="entry name" value="ALPHA-XYLOSIDASE"/>
    <property type="match status" value="1"/>
</dbReference>
<dbReference type="InterPro" id="IPR013780">
    <property type="entry name" value="Glyco_hydro_b"/>
</dbReference>
<comment type="caution">
    <text evidence="6">The sequence shown here is derived from an EMBL/GenBank/DDBJ whole genome shotgun (WGS) entry which is preliminary data.</text>
</comment>
<dbReference type="PANTHER" id="PTHR22762">
    <property type="entry name" value="ALPHA-GLUCOSIDASE"/>
    <property type="match status" value="1"/>
</dbReference>
<keyword evidence="2" id="KW-1015">Disulfide bond</keyword>
<evidence type="ECO:0000313" key="6">
    <source>
        <dbReference type="EMBL" id="CAF1073057.1"/>
    </source>
</evidence>
<dbReference type="SMART" id="SM00018">
    <property type="entry name" value="PD"/>
    <property type="match status" value="1"/>
</dbReference>
<evidence type="ECO:0000256" key="2">
    <source>
        <dbReference type="ARBA" id="ARBA00023157"/>
    </source>
</evidence>
<accession>A0A814M186</accession>
<evidence type="ECO:0000313" key="7">
    <source>
        <dbReference type="Proteomes" id="UP000663852"/>
    </source>
</evidence>
<dbReference type="Pfam" id="PF17137">
    <property type="entry name" value="DUF5110"/>
    <property type="match status" value="1"/>
</dbReference>
<dbReference type="AlphaFoldDB" id="A0A814M186"/>
<dbReference type="GO" id="GO:0006491">
    <property type="term" value="P:N-glycan processing"/>
    <property type="evidence" value="ECO:0007669"/>
    <property type="project" value="TreeGrafter"/>
</dbReference>
<dbReference type="InterPro" id="IPR048395">
    <property type="entry name" value="Glyco_hydro_31_C"/>
</dbReference>
<dbReference type="GO" id="GO:0090599">
    <property type="term" value="F:alpha-glucosidase activity"/>
    <property type="evidence" value="ECO:0007669"/>
    <property type="project" value="TreeGrafter"/>
</dbReference>
<organism evidence="6 7">
    <name type="scientific">Adineta ricciae</name>
    <name type="common">Rotifer</name>
    <dbReference type="NCBI Taxonomy" id="249248"/>
    <lineage>
        <taxon>Eukaryota</taxon>
        <taxon>Metazoa</taxon>
        <taxon>Spiralia</taxon>
        <taxon>Gnathifera</taxon>
        <taxon>Rotifera</taxon>
        <taxon>Eurotatoria</taxon>
        <taxon>Bdelloidea</taxon>
        <taxon>Adinetida</taxon>
        <taxon>Adinetidae</taxon>
        <taxon>Adineta</taxon>
    </lineage>
</organism>
<dbReference type="InterPro" id="IPR000519">
    <property type="entry name" value="P_trefoil_dom"/>
</dbReference>
<dbReference type="InterPro" id="IPR044913">
    <property type="entry name" value="P_trefoil_dom_sf"/>
</dbReference>
<dbReference type="Gene3D" id="4.10.110.10">
    <property type="entry name" value="Spasmolytic Protein, domain 1"/>
    <property type="match status" value="1"/>
</dbReference>
<reference evidence="6" key="1">
    <citation type="submission" date="2021-02" db="EMBL/GenBank/DDBJ databases">
        <authorList>
            <person name="Nowell W R."/>
        </authorList>
    </citation>
    <scope>NUCLEOTIDE SEQUENCE</scope>
</reference>
<dbReference type="GO" id="GO:0005975">
    <property type="term" value="P:carbohydrate metabolic process"/>
    <property type="evidence" value="ECO:0007669"/>
    <property type="project" value="InterPro"/>
</dbReference>
<dbReference type="Proteomes" id="UP000663852">
    <property type="component" value="Unassembled WGS sequence"/>
</dbReference>
<name>A0A814M186_ADIRI</name>
<dbReference type="SUPFAM" id="SSF51011">
    <property type="entry name" value="Glycosyl hydrolase domain"/>
    <property type="match status" value="1"/>
</dbReference>
<evidence type="ECO:0000256" key="3">
    <source>
        <dbReference type="PROSITE-ProRule" id="PRU00779"/>
    </source>
</evidence>
<dbReference type="SUPFAM" id="SSF57492">
    <property type="entry name" value="Trefoil"/>
    <property type="match status" value="1"/>
</dbReference>
<protein>
    <recommendedName>
        <fullName evidence="5">P-type domain-containing protein</fullName>
    </recommendedName>
</protein>
<evidence type="ECO:0000256" key="1">
    <source>
        <dbReference type="ARBA" id="ARBA00007806"/>
    </source>
</evidence>
<dbReference type="InterPro" id="IPR000322">
    <property type="entry name" value="Glyco_hydro_31_TIM"/>
</dbReference>
<dbReference type="Pfam" id="PF21365">
    <property type="entry name" value="Glyco_hydro_31_3rd"/>
    <property type="match status" value="1"/>
</dbReference>
<comment type="similarity">
    <text evidence="1 4">Belongs to the glycosyl hydrolase 31 family.</text>
</comment>
<dbReference type="OrthoDB" id="1334205at2759"/>
<dbReference type="CDD" id="cd06595">
    <property type="entry name" value="GH31_u1"/>
    <property type="match status" value="1"/>
</dbReference>
<dbReference type="Gene3D" id="3.20.20.80">
    <property type="entry name" value="Glycosidases"/>
    <property type="match status" value="1"/>
</dbReference>
<dbReference type="InterPro" id="IPR017853">
    <property type="entry name" value="GH"/>
</dbReference>
<gene>
    <name evidence="6" type="ORF">EDS130_LOCUS18546</name>
</gene>
<dbReference type="EMBL" id="CAJNOJ010000086">
    <property type="protein sequence ID" value="CAF1073057.1"/>
    <property type="molecule type" value="Genomic_DNA"/>
</dbReference>
<dbReference type="PROSITE" id="PS51448">
    <property type="entry name" value="P_TREFOIL_2"/>
    <property type="match status" value="1"/>
</dbReference>